<name>A0A154P627_DUFNO</name>
<proteinExistence type="predicted"/>
<organism evidence="1 2">
    <name type="scientific">Dufourea novaeangliae</name>
    <name type="common">Sweat bee</name>
    <dbReference type="NCBI Taxonomy" id="178035"/>
    <lineage>
        <taxon>Eukaryota</taxon>
        <taxon>Metazoa</taxon>
        <taxon>Ecdysozoa</taxon>
        <taxon>Arthropoda</taxon>
        <taxon>Hexapoda</taxon>
        <taxon>Insecta</taxon>
        <taxon>Pterygota</taxon>
        <taxon>Neoptera</taxon>
        <taxon>Endopterygota</taxon>
        <taxon>Hymenoptera</taxon>
        <taxon>Apocrita</taxon>
        <taxon>Aculeata</taxon>
        <taxon>Apoidea</taxon>
        <taxon>Anthophila</taxon>
        <taxon>Halictidae</taxon>
        <taxon>Rophitinae</taxon>
        <taxon>Dufourea</taxon>
    </lineage>
</organism>
<gene>
    <name evidence="1" type="ORF">WN55_10569</name>
</gene>
<dbReference type="AlphaFoldDB" id="A0A154P627"/>
<protein>
    <submittedName>
        <fullName evidence="1">Uncharacterized protein</fullName>
    </submittedName>
</protein>
<reference evidence="1 2" key="1">
    <citation type="submission" date="2015-07" db="EMBL/GenBank/DDBJ databases">
        <title>The genome of Dufourea novaeangliae.</title>
        <authorList>
            <person name="Pan H."/>
            <person name="Kapheim K."/>
        </authorList>
    </citation>
    <scope>NUCLEOTIDE SEQUENCE [LARGE SCALE GENOMIC DNA]</scope>
    <source>
        <strain evidence="1">0120121106</strain>
        <tissue evidence="1">Whole body</tissue>
    </source>
</reference>
<accession>A0A154P627</accession>
<evidence type="ECO:0000313" key="2">
    <source>
        <dbReference type="Proteomes" id="UP000076502"/>
    </source>
</evidence>
<keyword evidence="2" id="KW-1185">Reference proteome</keyword>
<dbReference type="Proteomes" id="UP000076502">
    <property type="component" value="Unassembled WGS sequence"/>
</dbReference>
<evidence type="ECO:0000313" key="1">
    <source>
        <dbReference type="EMBL" id="KZC06658.1"/>
    </source>
</evidence>
<sequence>MVTGPYVISDPTPIFYYYTATARLEPETLTDVTTQWRLLELELESPSPYVQCIDGTYVLSFDEMAIKKCLDHHPSKQVIEPFEVLGFLARNLAMGLQVQWTLTTVMSACMSSVQATAWTYTQRDGLPRSGRQYLTRHRRTPHHTDDDSISIPPNADDHIIELSTLVCPLVSCAVEYLAGYIAKKSVEKSRSVAMASTAAPAQKLDHAGAPAYATRWESECECAKVRVKGK</sequence>
<dbReference type="EMBL" id="KQ434809">
    <property type="protein sequence ID" value="KZC06658.1"/>
    <property type="molecule type" value="Genomic_DNA"/>
</dbReference>